<dbReference type="InterPro" id="IPR053185">
    <property type="entry name" value="SET_domain_protein"/>
</dbReference>
<name>A0A812XVP9_SYMPI</name>
<dbReference type="InterPro" id="IPR001214">
    <property type="entry name" value="SET_dom"/>
</dbReference>
<feature type="domain" description="SET" evidence="1">
    <location>
        <begin position="199"/>
        <end position="347"/>
    </location>
</feature>
<organism evidence="2 3">
    <name type="scientific">Symbiodinium pilosum</name>
    <name type="common">Dinoflagellate</name>
    <dbReference type="NCBI Taxonomy" id="2952"/>
    <lineage>
        <taxon>Eukaryota</taxon>
        <taxon>Sar</taxon>
        <taxon>Alveolata</taxon>
        <taxon>Dinophyceae</taxon>
        <taxon>Suessiales</taxon>
        <taxon>Symbiodiniaceae</taxon>
        <taxon>Symbiodinium</taxon>
    </lineage>
</organism>
<dbReference type="PANTHER" id="PTHR47332">
    <property type="entry name" value="SET DOMAIN-CONTAINING PROTEIN 5"/>
    <property type="match status" value="1"/>
</dbReference>
<gene>
    <name evidence="2" type="primary">set5</name>
    <name evidence="2" type="ORF">SPIL2461_LOCUS21921</name>
</gene>
<dbReference type="Pfam" id="PF00856">
    <property type="entry name" value="SET"/>
    <property type="match status" value="1"/>
</dbReference>
<accession>A0A812XVP9</accession>
<dbReference type="AlphaFoldDB" id="A0A812XVP9"/>
<evidence type="ECO:0000259" key="1">
    <source>
        <dbReference type="PROSITE" id="PS50280"/>
    </source>
</evidence>
<evidence type="ECO:0000313" key="2">
    <source>
        <dbReference type="EMBL" id="CAE7754975.1"/>
    </source>
</evidence>
<dbReference type="SUPFAM" id="SSF82199">
    <property type="entry name" value="SET domain"/>
    <property type="match status" value="1"/>
</dbReference>
<dbReference type="Proteomes" id="UP000649617">
    <property type="component" value="Unassembled WGS sequence"/>
</dbReference>
<dbReference type="CDD" id="cd20071">
    <property type="entry name" value="SET_SMYD"/>
    <property type="match status" value="1"/>
</dbReference>
<comment type="caution">
    <text evidence="2">The sequence shown here is derived from an EMBL/GenBank/DDBJ whole genome shotgun (WGS) entry which is preliminary data.</text>
</comment>
<keyword evidence="3" id="KW-1185">Reference proteome</keyword>
<proteinExistence type="predicted"/>
<evidence type="ECO:0000313" key="3">
    <source>
        <dbReference type="Proteomes" id="UP000649617"/>
    </source>
</evidence>
<dbReference type="SMART" id="SM00317">
    <property type="entry name" value="SET"/>
    <property type="match status" value="1"/>
</dbReference>
<reference evidence="2" key="1">
    <citation type="submission" date="2021-02" db="EMBL/GenBank/DDBJ databases">
        <authorList>
            <person name="Dougan E. K."/>
            <person name="Rhodes N."/>
            <person name="Thang M."/>
            <person name="Chan C."/>
        </authorList>
    </citation>
    <scope>NUCLEOTIDE SEQUENCE</scope>
</reference>
<dbReference type="OrthoDB" id="421681at2759"/>
<dbReference type="PANTHER" id="PTHR47332:SF4">
    <property type="entry name" value="SET DOMAIN-CONTAINING PROTEIN 5"/>
    <property type="match status" value="1"/>
</dbReference>
<dbReference type="PROSITE" id="PS50280">
    <property type="entry name" value="SET"/>
    <property type="match status" value="1"/>
</dbReference>
<protein>
    <submittedName>
        <fullName evidence="2">Set5 protein</fullName>
    </submittedName>
</protein>
<dbReference type="EMBL" id="CAJNIZ010046715">
    <property type="protein sequence ID" value="CAE7754975.1"/>
    <property type="molecule type" value="Genomic_DNA"/>
</dbReference>
<sequence>MVCAANQSAKLLDIVDEGSECLFCRCCHAGRVKPDKKQRAAVAMMSAFSGMQGDVLVACHLFVCGVTYGVGQGEGELLEMLLIQLSTRAKEAARYDALFPVLQMIHDRLARSQAEPTVAGATQRNLRKAMSRMSCQQMIYFMQKNPNLDSDFMQNLRACSPDSRRDNGTDFTKKAKLRFAAFTVLGCRRLVCSRRAESRPCYLVQSMPGKGAGAVAARQILSGEMVAEEAPVLQWTGEDEEELQRLFNALPPDKQTAVMDLQDSFADSASEKTLLGVAGTNSFQNGQRLDDTWDEQTDERVLYLELSRFNHSCSPNCEGSWDDRLGLLQIYASEDIPLGDELCVYYTDVCKPRDLRQEKLQSLGFTCACPVCSSADPASDARRRRLWDLSEEIAHCEDAEQALDMIHETFKLSDEEGLTISSFRKVAAYQAYTFCLSLGRMEEAGAWAQQAYEFSLKGHGPVHATTKILRQHASRYRS</sequence>
<dbReference type="InterPro" id="IPR046341">
    <property type="entry name" value="SET_dom_sf"/>
</dbReference>
<dbReference type="Gene3D" id="2.170.270.10">
    <property type="entry name" value="SET domain"/>
    <property type="match status" value="1"/>
</dbReference>